<evidence type="ECO:0000313" key="3">
    <source>
        <dbReference type="Proteomes" id="UP000765509"/>
    </source>
</evidence>
<sequence>MEKFAVSKLEDWKELPKENELKPKNQDKFQENSHQVLDSEEVKDSKDKVKIHEELAPINTEDFNLKLKEENSPRKENGNTCSQISQAIKSYNFKNPENIKRKTLKELLSPIKALKSVSKGIFKNNWKSSIKPVVTVVSVSSESKGLSSQIDKSALK</sequence>
<accession>A0A9Q3DJU6</accession>
<reference evidence="2" key="1">
    <citation type="submission" date="2021-03" db="EMBL/GenBank/DDBJ databases">
        <title>Draft genome sequence of rust myrtle Austropuccinia psidii MF-1, a brazilian biotype.</title>
        <authorList>
            <person name="Quecine M.C."/>
            <person name="Pachon D.M.R."/>
            <person name="Bonatelli M.L."/>
            <person name="Correr F.H."/>
            <person name="Franceschini L.M."/>
            <person name="Leite T.F."/>
            <person name="Margarido G.R.A."/>
            <person name="Almeida C.A."/>
            <person name="Ferrarezi J.A."/>
            <person name="Labate C.A."/>
        </authorList>
    </citation>
    <scope>NUCLEOTIDE SEQUENCE</scope>
    <source>
        <strain evidence="2">MF-1</strain>
    </source>
</reference>
<dbReference type="Proteomes" id="UP000765509">
    <property type="component" value="Unassembled WGS sequence"/>
</dbReference>
<protein>
    <submittedName>
        <fullName evidence="2">Uncharacterized protein</fullName>
    </submittedName>
</protein>
<proteinExistence type="predicted"/>
<dbReference type="AlphaFoldDB" id="A0A9Q3DJU6"/>
<feature type="compositionally biased region" description="Basic and acidic residues" evidence="1">
    <location>
        <begin position="40"/>
        <end position="50"/>
    </location>
</feature>
<feature type="compositionally biased region" description="Basic and acidic residues" evidence="1">
    <location>
        <begin position="17"/>
        <end position="31"/>
    </location>
</feature>
<name>A0A9Q3DJU6_9BASI</name>
<evidence type="ECO:0000256" key="1">
    <source>
        <dbReference type="SAM" id="MobiDB-lite"/>
    </source>
</evidence>
<keyword evidence="3" id="KW-1185">Reference proteome</keyword>
<dbReference type="EMBL" id="AVOT02017967">
    <property type="protein sequence ID" value="MBW0504494.1"/>
    <property type="molecule type" value="Genomic_DNA"/>
</dbReference>
<evidence type="ECO:0000313" key="2">
    <source>
        <dbReference type="EMBL" id="MBW0504494.1"/>
    </source>
</evidence>
<gene>
    <name evidence="2" type="ORF">O181_044209</name>
</gene>
<feature type="region of interest" description="Disordered" evidence="1">
    <location>
        <begin position="17"/>
        <end position="50"/>
    </location>
</feature>
<organism evidence="2 3">
    <name type="scientific">Austropuccinia psidii MF-1</name>
    <dbReference type="NCBI Taxonomy" id="1389203"/>
    <lineage>
        <taxon>Eukaryota</taxon>
        <taxon>Fungi</taxon>
        <taxon>Dikarya</taxon>
        <taxon>Basidiomycota</taxon>
        <taxon>Pucciniomycotina</taxon>
        <taxon>Pucciniomycetes</taxon>
        <taxon>Pucciniales</taxon>
        <taxon>Sphaerophragmiaceae</taxon>
        <taxon>Austropuccinia</taxon>
    </lineage>
</organism>
<comment type="caution">
    <text evidence="2">The sequence shown here is derived from an EMBL/GenBank/DDBJ whole genome shotgun (WGS) entry which is preliminary data.</text>
</comment>